<feature type="non-terminal residue" evidence="2">
    <location>
        <position position="312"/>
    </location>
</feature>
<protein>
    <submittedName>
        <fullName evidence="2">Integrase catalytic domain-containing protein</fullName>
    </submittedName>
</protein>
<proteinExistence type="predicted"/>
<sequence length="312" mass="35184">MWPVQPSVDEEVPEVCKIKLALSRQSGPLTVDEIEEAKLVWLHQAQAVSFKDELCLLSRLLKSVLTENTKFPIVLPSHHKIPQLLFKYEHIQLLHAGPQALLSHMHLSWPLWGIDFYGQIHIKSGVRRVTSIQSYIAVFVCLVTRAIHLELVSNLSTEVFLAALHRFMSRYGMCLHIYCVNGTNFVGANKDLTDMFIMQKGKSIIKDTLSSQGIQWHFICPVGPHHGGIWEAAVKSAKTHLYKICHSILLNFEEIATLLCRIEMVLNSRTLKPVSLDPSDTEALTPNNFLIVGPGLLPPEHNIATVPENRLR</sequence>
<dbReference type="GO" id="GO:0003676">
    <property type="term" value="F:nucleic acid binding"/>
    <property type="evidence" value="ECO:0007669"/>
    <property type="project" value="InterPro"/>
</dbReference>
<dbReference type="OrthoDB" id="10049357at2759"/>
<accession>A0A6G0Y0I6</accession>
<feature type="domain" description="Integrase catalytic" evidence="1">
    <location>
        <begin position="94"/>
        <end position="294"/>
    </location>
</feature>
<evidence type="ECO:0000313" key="2">
    <source>
        <dbReference type="EMBL" id="KAF0746964.1"/>
    </source>
</evidence>
<dbReference type="GO" id="GO:0015074">
    <property type="term" value="P:DNA integration"/>
    <property type="evidence" value="ECO:0007669"/>
    <property type="project" value="InterPro"/>
</dbReference>
<comment type="caution">
    <text evidence="2">The sequence shown here is derived from an EMBL/GenBank/DDBJ whole genome shotgun (WGS) entry which is preliminary data.</text>
</comment>
<name>A0A6G0Y0I6_APHCR</name>
<evidence type="ECO:0000313" key="3">
    <source>
        <dbReference type="Proteomes" id="UP000478052"/>
    </source>
</evidence>
<dbReference type="SUPFAM" id="SSF53098">
    <property type="entry name" value="Ribonuclease H-like"/>
    <property type="match status" value="1"/>
</dbReference>
<dbReference type="InterPro" id="IPR001584">
    <property type="entry name" value="Integrase_cat-core"/>
</dbReference>
<dbReference type="EMBL" id="VUJU01007008">
    <property type="protein sequence ID" value="KAF0746964.1"/>
    <property type="molecule type" value="Genomic_DNA"/>
</dbReference>
<dbReference type="InterPro" id="IPR012337">
    <property type="entry name" value="RNaseH-like_sf"/>
</dbReference>
<evidence type="ECO:0000259" key="1">
    <source>
        <dbReference type="PROSITE" id="PS50994"/>
    </source>
</evidence>
<keyword evidence="3" id="KW-1185">Reference proteome</keyword>
<dbReference type="PANTHER" id="PTHR47331">
    <property type="entry name" value="PHD-TYPE DOMAIN-CONTAINING PROTEIN"/>
    <property type="match status" value="1"/>
</dbReference>
<dbReference type="AlphaFoldDB" id="A0A6G0Y0I6"/>
<organism evidence="2 3">
    <name type="scientific">Aphis craccivora</name>
    <name type="common">Cowpea aphid</name>
    <dbReference type="NCBI Taxonomy" id="307492"/>
    <lineage>
        <taxon>Eukaryota</taxon>
        <taxon>Metazoa</taxon>
        <taxon>Ecdysozoa</taxon>
        <taxon>Arthropoda</taxon>
        <taxon>Hexapoda</taxon>
        <taxon>Insecta</taxon>
        <taxon>Pterygota</taxon>
        <taxon>Neoptera</taxon>
        <taxon>Paraneoptera</taxon>
        <taxon>Hemiptera</taxon>
        <taxon>Sternorrhyncha</taxon>
        <taxon>Aphidomorpha</taxon>
        <taxon>Aphidoidea</taxon>
        <taxon>Aphididae</taxon>
        <taxon>Aphidini</taxon>
        <taxon>Aphis</taxon>
        <taxon>Aphis</taxon>
    </lineage>
</organism>
<gene>
    <name evidence="2" type="ORF">FWK35_00020638</name>
</gene>
<dbReference type="InterPro" id="IPR036397">
    <property type="entry name" value="RNaseH_sf"/>
</dbReference>
<dbReference type="Gene3D" id="3.30.420.10">
    <property type="entry name" value="Ribonuclease H-like superfamily/Ribonuclease H"/>
    <property type="match status" value="1"/>
</dbReference>
<dbReference type="Proteomes" id="UP000478052">
    <property type="component" value="Unassembled WGS sequence"/>
</dbReference>
<dbReference type="PROSITE" id="PS50994">
    <property type="entry name" value="INTEGRASE"/>
    <property type="match status" value="1"/>
</dbReference>
<reference evidence="2 3" key="1">
    <citation type="submission" date="2019-08" db="EMBL/GenBank/DDBJ databases">
        <title>Whole genome of Aphis craccivora.</title>
        <authorList>
            <person name="Voronova N.V."/>
            <person name="Shulinski R.S."/>
            <person name="Bandarenka Y.V."/>
            <person name="Zhorov D.G."/>
            <person name="Warner D."/>
        </authorList>
    </citation>
    <scope>NUCLEOTIDE SEQUENCE [LARGE SCALE GENOMIC DNA]</scope>
    <source>
        <strain evidence="2">180601</strain>
        <tissue evidence="2">Whole Body</tissue>
    </source>
</reference>